<evidence type="ECO:0000259" key="4">
    <source>
        <dbReference type="PROSITE" id="PS50102"/>
    </source>
</evidence>
<dbReference type="PANTHER" id="PTHR48025:SF1">
    <property type="entry name" value="RRM DOMAIN-CONTAINING PROTEIN"/>
    <property type="match status" value="1"/>
</dbReference>
<evidence type="ECO:0000256" key="1">
    <source>
        <dbReference type="ARBA" id="ARBA00022884"/>
    </source>
</evidence>
<dbReference type="SMART" id="SM00360">
    <property type="entry name" value="RRM"/>
    <property type="match status" value="1"/>
</dbReference>
<dbReference type="Proteomes" id="UP001165289">
    <property type="component" value="Unassembled WGS sequence"/>
</dbReference>
<dbReference type="PANTHER" id="PTHR48025">
    <property type="entry name" value="OS02G0815200 PROTEIN"/>
    <property type="match status" value="1"/>
</dbReference>
<sequence>MAQNDFEAAPIITEPENFENSTVSRGDRPRPSGPGGVIPTKLYVKRIPEAVTSKELNDLFATYGTVTECAIIRSYAFVHFSNGEEAAAALAALNGYRFMGVNLEIEQSKSHSRSRRMNNRRDVYRNDDYGGRRDRDRSPVYSGYGGEYSDYGSGYGYSDSYGGRYMGGHYRSPNPRRGYPPAPRYMAPQYNISSTYPPAQNYQPYGPPRPRGPPPPLTSYYPTT</sequence>
<reference evidence="5 6" key="1">
    <citation type="journal article" date="2023" name="BMC Biol.">
        <title>The compact genome of the sponge Oopsacas minuta (Hexactinellida) is lacking key metazoan core genes.</title>
        <authorList>
            <person name="Santini S."/>
            <person name="Schenkelaars Q."/>
            <person name="Jourda C."/>
            <person name="Duchesne M."/>
            <person name="Belahbib H."/>
            <person name="Rocher C."/>
            <person name="Selva M."/>
            <person name="Riesgo A."/>
            <person name="Vervoort M."/>
            <person name="Leys S.P."/>
            <person name="Kodjabachian L."/>
            <person name="Le Bivic A."/>
            <person name="Borchiellini C."/>
            <person name="Claverie J.M."/>
            <person name="Renard E."/>
        </authorList>
    </citation>
    <scope>NUCLEOTIDE SEQUENCE [LARGE SCALE GENOMIC DNA]</scope>
    <source>
        <strain evidence="5">SPO-2</strain>
    </source>
</reference>
<feature type="compositionally biased region" description="Polar residues" evidence="3">
    <location>
        <begin position="190"/>
        <end position="203"/>
    </location>
</feature>
<organism evidence="5 6">
    <name type="scientific">Oopsacas minuta</name>
    <dbReference type="NCBI Taxonomy" id="111878"/>
    <lineage>
        <taxon>Eukaryota</taxon>
        <taxon>Metazoa</taxon>
        <taxon>Porifera</taxon>
        <taxon>Hexactinellida</taxon>
        <taxon>Hexasterophora</taxon>
        <taxon>Lyssacinosida</taxon>
        <taxon>Leucopsacidae</taxon>
        <taxon>Oopsacas</taxon>
    </lineage>
</organism>
<feature type="region of interest" description="Disordered" evidence="3">
    <location>
        <begin position="168"/>
        <end position="224"/>
    </location>
</feature>
<dbReference type="InterPro" id="IPR050502">
    <property type="entry name" value="Euk_RNA-bind_prot"/>
</dbReference>
<feature type="region of interest" description="Disordered" evidence="3">
    <location>
        <begin position="107"/>
        <end position="143"/>
    </location>
</feature>
<dbReference type="PROSITE" id="PS50102">
    <property type="entry name" value="RRM"/>
    <property type="match status" value="1"/>
</dbReference>
<name>A0AAV7JNJ0_9METZ</name>
<feature type="compositionally biased region" description="Basic and acidic residues" evidence="3">
    <location>
        <begin position="119"/>
        <end position="138"/>
    </location>
</feature>
<dbReference type="SUPFAM" id="SSF54928">
    <property type="entry name" value="RNA-binding domain, RBD"/>
    <property type="match status" value="1"/>
</dbReference>
<evidence type="ECO:0000313" key="5">
    <source>
        <dbReference type="EMBL" id="KAI6650287.1"/>
    </source>
</evidence>
<gene>
    <name evidence="5" type="ORF">LOD99_5965</name>
</gene>
<dbReference type="GO" id="GO:0003729">
    <property type="term" value="F:mRNA binding"/>
    <property type="evidence" value="ECO:0007669"/>
    <property type="project" value="TreeGrafter"/>
</dbReference>
<feature type="compositionally biased region" description="Pro residues" evidence="3">
    <location>
        <begin position="205"/>
        <end position="217"/>
    </location>
</feature>
<protein>
    <submittedName>
        <fullName evidence="5">RNA binding motif-containing protein</fullName>
    </submittedName>
</protein>
<dbReference type="InterPro" id="IPR035979">
    <property type="entry name" value="RBD_domain_sf"/>
</dbReference>
<evidence type="ECO:0000256" key="3">
    <source>
        <dbReference type="SAM" id="MobiDB-lite"/>
    </source>
</evidence>
<dbReference type="EMBL" id="JAKMXF010000312">
    <property type="protein sequence ID" value="KAI6650287.1"/>
    <property type="molecule type" value="Genomic_DNA"/>
</dbReference>
<dbReference type="AlphaFoldDB" id="A0AAV7JNJ0"/>
<proteinExistence type="predicted"/>
<evidence type="ECO:0000313" key="6">
    <source>
        <dbReference type="Proteomes" id="UP001165289"/>
    </source>
</evidence>
<dbReference type="InterPro" id="IPR000504">
    <property type="entry name" value="RRM_dom"/>
</dbReference>
<comment type="caution">
    <text evidence="5">The sequence shown here is derived from an EMBL/GenBank/DDBJ whole genome shotgun (WGS) entry which is preliminary data.</text>
</comment>
<dbReference type="GO" id="GO:0005634">
    <property type="term" value="C:nucleus"/>
    <property type="evidence" value="ECO:0007669"/>
    <property type="project" value="TreeGrafter"/>
</dbReference>
<keyword evidence="1 2" id="KW-0694">RNA-binding</keyword>
<feature type="domain" description="RRM" evidence="4">
    <location>
        <begin position="40"/>
        <end position="110"/>
    </location>
</feature>
<accession>A0AAV7JNJ0</accession>
<evidence type="ECO:0000256" key="2">
    <source>
        <dbReference type="PROSITE-ProRule" id="PRU00176"/>
    </source>
</evidence>
<dbReference type="InterPro" id="IPR012677">
    <property type="entry name" value="Nucleotide-bd_a/b_plait_sf"/>
</dbReference>
<dbReference type="Pfam" id="PF00076">
    <property type="entry name" value="RRM_1"/>
    <property type="match status" value="1"/>
</dbReference>
<dbReference type="Gene3D" id="3.30.70.330">
    <property type="match status" value="1"/>
</dbReference>
<feature type="region of interest" description="Disordered" evidence="3">
    <location>
        <begin position="1"/>
        <end position="37"/>
    </location>
</feature>
<keyword evidence="6" id="KW-1185">Reference proteome</keyword>